<dbReference type="InterPro" id="IPR016035">
    <property type="entry name" value="Acyl_Trfase/lysoPLipase"/>
</dbReference>
<dbReference type="InterPro" id="IPR036736">
    <property type="entry name" value="ACP-like_sf"/>
</dbReference>
<dbReference type="GO" id="GO:0005886">
    <property type="term" value="C:plasma membrane"/>
    <property type="evidence" value="ECO:0007669"/>
    <property type="project" value="TreeGrafter"/>
</dbReference>
<dbReference type="Pfam" id="PF00550">
    <property type="entry name" value="PP-binding"/>
    <property type="match status" value="1"/>
</dbReference>
<dbReference type="InterPro" id="IPR020841">
    <property type="entry name" value="PKS_Beta-ketoAc_synthase_dom"/>
</dbReference>
<keyword evidence="12" id="KW-1185">Reference proteome</keyword>
<dbReference type="SMART" id="SM00823">
    <property type="entry name" value="PKS_PP"/>
    <property type="match status" value="1"/>
</dbReference>
<evidence type="ECO:0000256" key="3">
    <source>
        <dbReference type="ARBA" id="ARBA00022450"/>
    </source>
</evidence>
<feature type="region of interest" description="N-terminal hotdog fold" evidence="7">
    <location>
        <begin position="958"/>
        <end position="1090"/>
    </location>
</feature>
<dbReference type="PROSITE" id="PS52004">
    <property type="entry name" value="KS3_2"/>
    <property type="match status" value="1"/>
</dbReference>
<keyword evidence="5" id="KW-0808">Transferase</keyword>
<dbReference type="PROSITE" id="PS52019">
    <property type="entry name" value="PKS_MFAS_DH"/>
    <property type="match status" value="1"/>
</dbReference>
<dbReference type="Pfam" id="PF14765">
    <property type="entry name" value="PS-DH"/>
    <property type="match status" value="1"/>
</dbReference>
<dbReference type="Proteomes" id="UP000283077">
    <property type="component" value="Unassembled WGS sequence"/>
</dbReference>
<evidence type="ECO:0000256" key="7">
    <source>
        <dbReference type="PROSITE-ProRule" id="PRU01363"/>
    </source>
</evidence>
<feature type="domain" description="PKS/mFAS DH" evidence="10">
    <location>
        <begin position="958"/>
        <end position="1254"/>
    </location>
</feature>
<dbReference type="PROSITE" id="PS50075">
    <property type="entry name" value="CARRIER"/>
    <property type="match status" value="1"/>
</dbReference>
<dbReference type="InterPro" id="IPR049551">
    <property type="entry name" value="PKS_DH_C"/>
</dbReference>
<dbReference type="InterPro" id="IPR014043">
    <property type="entry name" value="Acyl_transferase_dom"/>
</dbReference>
<dbReference type="Gene3D" id="3.10.129.110">
    <property type="entry name" value="Polyketide synthase dehydratase"/>
    <property type="match status" value="1"/>
</dbReference>
<feature type="active site" description="Proton acceptor; for dehydratase activity" evidence="7">
    <location>
        <position position="991"/>
    </location>
</feature>
<dbReference type="Gene3D" id="1.10.1200.10">
    <property type="entry name" value="ACP-like"/>
    <property type="match status" value="1"/>
</dbReference>
<dbReference type="CDD" id="cd08955">
    <property type="entry name" value="KR_2_FAS_SDR_x"/>
    <property type="match status" value="1"/>
</dbReference>
<dbReference type="Pfam" id="PF02801">
    <property type="entry name" value="Ketoacyl-synt_C"/>
    <property type="match status" value="1"/>
</dbReference>
<dbReference type="SUPFAM" id="SSF53901">
    <property type="entry name" value="Thiolase-like"/>
    <property type="match status" value="1"/>
</dbReference>
<name>A0A437R226_9GAMM</name>
<dbReference type="PROSITE" id="PS00012">
    <property type="entry name" value="PHOSPHOPANTETHEINE"/>
    <property type="match status" value="1"/>
</dbReference>
<evidence type="ECO:0000313" key="11">
    <source>
        <dbReference type="EMBL" id="RVU40808.1"/>
    </source>
</evidence>
<dbReference type="EMBL" id="SACS01000003">
    <property type="protein sequence ID" value="RVU40808.1"/>
    <property type="molecule type" value="Genomic_DNA"/>
</dbReference>
<comment type="similarity">
    <text evidence="2">Belongs to the short-chain dehydrogenases/reductases (SDR) family.</text>
</comment>
<dbReference type="InterPro" id="IPR020807">
    <property type="entry name" value="PKS_DH"/>
</dbReference>
<evidence type="ECO:0000256" key="2">
    <source>
        <dbReference type="ARBA" id="ARBA00006484"/>
    </source>
</evidence>
<gene>
    <name evidence="11" type="ORF">EOE67_04305</name>
</gene>
<dbReference type="Gene3D" id="3.40.47.10">
    <property type="match status" value="1"/>
</dbReference>
<dbReference type="GO" id="GO:0005737">
    <property type="term" value="C:cytoplasm"/>
    <property type="evidence" value="ECO:0007669"/>
    <property type="project" value="TreeGrafter"/>
</dbReference>
<dbReference type="InterPro" id="IPR049552">
    <property type="entry name" value="PKS_DH_N"/>
</dbReference>
<proteinExistence type="inferred from homology"/>
<dbReference type="RefSeq" id="WP_127697820.1">
    <property type="nucleotide sequence ID" value="NZ_SACS01000003.1"/>
</dbReference>
<dbReference type="SMART" id="SM00826">
    <property type="entry name" value="PKS_DH"/>
    <property type="match status" value="1"/>
</dbReference>
<dbReference type="Gene3D" id="3.40.366.10">
    <property type="entry name" value="Malonyl-Coenzyme A Acyl Carrier Protein, domain 2"/>
    <property type="match status" value="1"/>
</dbReference>
<dbReference type="InterPro" id="IPR009081">
    <property type="entry name" value="PP-bd_ACP"/>
</dbReference>
<dbReference type="SUPFAM" id="SSF55048">
    <property type="entry name" value="Probable ACP-binding domain of malonyl-CoA ACP transacylase"/>
    <property type="match status" value="1"/>
</dbReference>
<dbReference type="Pfam" id="PF08659">
    <property type="entry name" value="KR"/>
    <property type="match status" value="1"/>
</dbReference>
<evidence type="ECO:0000256" key="4">
    <source>
        <dbReference type="ARBA" id="ARBA00022553"/>
    </source>
</evidence>
<dbReference type="InterPro" id="IPR057326">
    <property type="entry name" value="KR_dom"/>
</dbReference>
<evidence type="ECO:0000256" key="5">
    <source>
        <dbReference type="ARBA" id="ARBA00022679"/>
    </source>
</evidence>
<dbReference type="GO" id="GO:0006633">
    <property type="term" value="P:fatty acid biosynthetic process"/>
    <property type="evidence" value="ECO:0007669"/>
    <property type="project" value="UniProtKB-UniPathway"/>
</dbReference>
<dbReference type="InterPro" id="IPR020806">
    <property type="entry name" value="PKS_PP-bd"/>
</dbReference>
<comment type="function">
    <text evidence="6">Involved in production of the polyketide antibiotic thailandamide.</text>
</comment>
<feature type="domain" description="Carrier" evidence="8">
    <location>
        <begin position="1783"/>
        <end position="1861"/>
    </location>
</feature>
<evidence type="ECO:0000313" key="12">
    <source>
        <dbReference type="Proteomes" id="UP000283077"/>
    </source>
</evidence>
<organism evidence="11 12">
    <name type="scientific">Rheinheimera riviphila</name>
    <dbReference type="NCBI Taxonomy" id="1834037"/>
    <lineage>
        <taxon>Bacteria</taxon>
        <taxon>Pseudomonadati</taxon>
        <taxon>Pseudomonadota</taxon>
        <taxon>Gammaproteobacteria</taxon>
        <taxon>Chromatiales</taxon>
        <taxon>Chromatiaceae</taxon>
        <taxon>Rheinheimera</taxon>
    </lineage>
</organism>
<dbReference type="GO" id="GO:0004315">
    <property type="term" value="F:3-oxoacyl-[acyl-carrier-protein] synthase activity"/>
    <property type="evidence" value="ECO:0007669"/>
    <property type="project" value="InterPro"/>
</dbReference>
<evidence type="ECO:0000256" key="1">
    <source>
        <dbReference type="ARBA" id="ARBA00005194"/>
    </source>
</evidence>
<dbReference type="PROSITE" id="PS00606">
    <property type="entry name" value="KS3_1"/>
    <property type="match status" value="1"/>
</dbReference>
<dbReference type="InterPro" id="IPR042104">
    <property type="entry name" value="PKS_dehydratase_sf"/>
</dbReference>
<dbReference type="SMART" id="SM00825">
    <property type="entry name" value="PKS_KS"/>
    <property type="match status" value="1"/>
</dbReference>
<dbReference type="PANTHER" id="PTHR43775:SF37">
    <property type="entry name" value="SI:DKEY-61P9.11"/>
    <property type="match status" value="1"/>
</dbReference>
<dbReference type="GO" id="GO:0031177">
    <property type="term" value="F:phosphopantetheine binding"/>
    <property type="evidence" value="ECO:0007669"/>
    <property type="project" value="InterPro"/>
</dbReference>
<dbReference type="InterPro" id="IPR014030">
    <property type="entry name" value="Ketoacyl_synth_N"/>
</dbReference>
<dbReference type="InterPro" id="IPR036291">
    <property type="entry name" value="NAD(P)-bd_dom_sf"/>
</dbReference>
<dbReference type="InterPro" id="IPR006162">
    <property type="entry name" value="Ppantetheine_attach_site"/>
</dbReference>
<evidence type="ECO:0000259" key="10">
    <source>
        <dbReference type="PROSITE" id="PS52019"/>
    </source>
</evidence>
<dbReference type="Pfam" id="PF00698">
    <property type="entry name" value="Acyl_transf_1"/>
    <property type="match status" value="1"/>
</dbReference>
<dbReference type="GO" id="GO:0071770">
    <property type="term" value="P:DIM/DIP cell wall layer assembly"/>
    <property type="evidence" value="ECO:0007669"/>
    <property type="project" value="TreeGrafter"/>
</dbReference>
<feature type="region of interest" description="C-terminal hotdog fold" evidence="7">
    <location>
        <begin position="1104"/>
        <end position="1254"/>
    </location>
</feature>
<dbReference type="SUPFAM" id="SSF52151">
    <property type="entry name" value="FabD/lysophospholipase-like"/>
    <property type="match status" value="1"/>
</dbReference>
<reference evidence="11 12" key="1">
    <citation type="submission" date="2019-01" db="EMBL/GenBank/DDBJ databases">
        <authorList>
            <person name="Chen W.-M."/>
        </authorList>
    </citation>
    <scope>NUCLEOTIDE SEQUENCE [LARGE SCALE GENOMIC DNA]</scope>
    <source>
        <strain evidence="11 12">KYPC3</strain>
    </source>
</reference>
<dbReference type="SUPFAM" id="SSF51735">
    <property type="entry name" value="NAD(P)-binding Rossmann-fold domains"/>
    <property type="match status" value="2"/>
</dbReference>
<dbReference type="CDD" id="cd00833">
    <property type="entry name" value="PKS"/>
    <property type="match status" value="1"/>
</dbReference>
<dbReference type="InterPro" id="IPR049900">
    <property type="entry name" value="PKS_mFAS_DH"/>
</dbReference>
<dbReference type="Gene3D" id="3.30.70.3290">
    <property type="match status" value="1"/>
</dbReference>
<evidence type="ECO:0000259" key="9">
    <source>
        <dbReference type="PROSITE" id="PS52004"/>
    </source>
</evidence>
<keyword evidence="4" id="KW-0597">Phosphoprotein</keyword>
<dbReference type="GO" id="GO:0004312">
    <property type="term" value="F:fatty acid synthase activity"/>
    <property type="evidence" value="ECO:0007669"/>
    <property type="project" value="TreeGrafter"/>
</dbReference>
<dbReference type="SMART" id="SM00822">
    <property type="entry name" value="PKS_KR"/>
    <property type="match status" value="1"/>
</dbReference>
<accession>A0A437R226</accession>
<dbReference type="Pfam" id="PF22621">
    <property type="entry name" value="CurL-like_PKS_C"/>
    <property type="match status" value="1"/>
</dbReference>
<sequence length="1887" mass="203847">MSEHIQTQPEATQSAEAMKKLFVEYKKAQDKLQQLQQQRTEPLAIIGASCRFPGGANDLQQFWQVLSDGINAITPVDPKRWDAAHYYADEQKAAGKMYTTHGGYLQLALDQFDHQFFAVSPKEAKALDPQQRLLLEVSWEAMEVAALDPQQLKGSATSVFIGMSSDDYAHAHLKSGDPTTIDAYSMTGATHSTAAGRLSYTFGFEGPAVTVDTACSSSNVALHLACQSLRSGESDLALVGGVNLILTPIAHIAFTKLQAISPHGIVRTFDADASGYVRAEGCGMVVVKRLSDALRDGDPIMALVRGTAVNQDGRSNGFTAPSGLAQQKVIRQALQNAGLNALDVDYVEAHGTGTPLGDPIEVEALQTVYGEGRPATHPLKLGSVKTNLGHLEPAAAISGLIKLLLAFSHRQLPASLNFATPNPHIQWQGAPVQVISELQDWQAPVAADDSHGVRRAGLSSFGFSGTNSHVIVEQAPQISRQLQSASAQLLILSGRQLSALQQQAERFADFLQLQNVEMADLAYTSTCGRSLFQERLALVVSDKASAINALRQIADGQLQGADRVRISSHEHKSQSLALLFTGQGSQYVGMARELYQQQPVFRQALDEVTALFSPELELPLLDVLWHNTNTDIADDLINQTAYAQPAIFAVQYALAQQWLADGVTPHYVAGHSIGEYAAAVVAGVFSLADAVRLVAARGRLMQQAPGHGGMTAVFAPRPAVDSLLLGYRGQLSVAAVNATDVTVVSGALDAMAQFIADCQAQDLETRPLVVSHGFHSPLMEPVLQAFAEVAATVQYHEPAITFVSALTGQPERKALTRPDYWVAHVREAVLFLPVLQYLQQQQVQLWLEVGGTDTLLGLARRLLQQSSKTAMPQLIASQKRDQPGLNTYLLALGQLQLVQPMPGVAAFYRAQQARRVAIPTYPFQRESHWMPLRYDFTSPQPTSSERTQQSQLGARLQHSLLGERFDTPALGEQIVFAREYSATTPYFMAEHIVYDTPISPAAAHVSMLLSAARDVLQQPVAVLENIDFLAPLIARDGERRAGQVILTPDLQQQPQQQQHQFVLVSRDALLAGSDFTRHCSGRVLSGINQTPAALDLAALRQKFTTEVDVSAFNQFFSGLGFKLGDGFRRIQQVFKGHNEGLSRLTLKADVPDQDIYLVYPGLIDSLFHTSLPVSALDFVQLQQDRRAFIPISIGRVCLYAKTIPAEVWAYTCDYDVQQGSDVMTSDITVCDATGTVLLTIEGITAKRSAESVLLRNLQVNTAPLLYQQDWLPAALPQISTSSSPSPQHYLLVADRSGVATRLGSELALQGHVVSLLWPTFSELQVAQASLPALRHLHADLTTEAELQSLWQHCASVSKQGVVTTPTQLVYAAALDLSVATPEFQTELTAHYGALLTLVQQIAQGAHPFQLWLLLDNTASSAVAQSALLGLSQVIALEHADLWRATVLMDGVTEGQTNGGSAADISALTTLLQADIEATQHEPLWRLQQGSAALARLERLRLPAVAAFKPQANRTYLITGGLGALGRQVAESLLQRGACSLLLTGRKAPDAATQQWLQALAGNEQIKVQYQLLEVADSAAVSALVAQTPDLGGVFHCAGALDDGLIADQTMARFSQVFAGKALGAWHLHQATRALTLDCFVLFSSVTALFGSPGQSNYVAANQFLNALATLRQQQGLVATAVNWGPWLDGGMASDDARRGDRLAARGIHSLSPAQGMAALWQLLTQQVAAPAVVDMDWALHQGFAAPAQRYGLFSALLPDAQTTTNSAAVPAWLSLLQQAEPAQRLTLLLEQMNTITAKVLGYSPQQSLDPDLPLMDLGADSLMMVEARSQLASAYRVKLPASFFFNYPTLRKAADYLLQQALPELQPKIVATESSADVLADIAALLD</sequence>
<dbReference type="InterPro" id="IPR001227">
    <property type="entry name" value="Ac_transferase_dom_sf"/>
</dbReference>
<evidence type="ECO:0000256" key="6">
    <source>
        <dbReference type="ARBA" id="ARBA00054155"/>
    </source>
</evidence>
<dbReference type="InterPro" id="IPR016036">
    <property type="entry name" value="Malonyl_transacylase_ACP-bd"/>
</dbReference>
<evidence type="ECO:0000259" key="8">
    <source>
        <dbReference type="PROSITE" id="PS50075"/>
    </source>
</evidence>
<comment type="caution">
    <text evidence="11">The sequence shown here is derived from an EMBL/GenBank/DDBJ whole genome shotgun (WGS) entry which is preliminary data.</text>
</comment>
<comment type="pathway">
    <text evidence="1">Lipid metabolism; fatty acid biosynthesis.</text>
</comment>
<dbReference type="InterPro" id="IPR016039">
    <property type="entry name" value="Thiolase-like"/>
</dbReference>
<dbReference type="InterPro" id="IPR018201">
    <property type="entry name" value="Ketoacyl_synth_AS"/>
</dbReference>
<dbReference type="UniPathway" id="UPA00094"/>
<dbReference type="Gene3D" id="3.40.50.720">
    <property type="entry name" value="NAD(P)-binding Rossmann-like Domain"/>
    <property type="match status" value="1"/>
</dbReference>
<dbReference type="InterPro" id="IPR014031">
    <property type="entry name" value="Ketoacyl_synth_C"/>
</dbReference>
<feature type="active site" description="Proton donor; for dehydratase activity" evidence="7">
    <location>
        <position position="1164"/>
    </location>
</feature>
<dbReference type="Pfam" id="PF00109">
    <property type="entry name" value="ketoacyl-synt"/>
    <property type="match status" value="1"/>
</dbReference>
<dbReference type="InterPro" id="IPR050091">
    <property type="entry name" value="PKS_NRPS_Biosynth_Enz"/>
</dbReference>
<dbReference type="PANTHER" id="PTHR43775">
    <property type="entry name" value="FATTY ACID SYNTHASE"/>
    <property type="match status" value="1"/>
</dbReference>
<feature type="domain" description="Ketosynthase family 3 (KS3)" evidence="9">
    <location>
        <begin position="40"/>
        <end position="474"/>
    </location>
</feature>
<keyword evidence="3" id="KW-0596">Phosphopantetheine</keyword>
<dbReference type="SMART" id="SM00827">
    <property type="entry name" value="PKS_AT"/>
    <property type="match status" value="1"/>
</dbReference>
<dbReference type="SUPFAM" id="SSF47336">
    <property type="entry name" value="ACP-like"/>
    <property type="match status" value="1"/>
</dbReference>
<dbReference type="FunFam" id="3.40.47.10:FF:000019">
    <property type="entry name" value="Polyketide synthase type I"/>
    <property type="match status" value="1"/>
</dbReference>
<protein>
    <submittedName>
        <fullName evidence="11">SDR family NAD(P)-dependent oxidoreductase</fullName>
    </submittedName>
</protein>
<dbReference type="InterPro" id="IPR013968">
    <property type="entry name" value="PKS_KR"/>
</dbReference>
<dbReference type="Pfam" id="PF21089">
    <property type="entry name" value="PKS_DH_N"/>
    <property type="match status" value="1"/>
</dbReference>
<dbReference type="OrthoDB" id="9778690at2"/>